<keyword evidence="6 9" id="KW-0822">Tryptophan biosynthesis</keyword>
<organism evidence="10 11">
    <name type="scientific">Lysobacter soyae</name>
    <dbReference type="NCBI Taxonomy" id="2764185"/>
    <lineage>
        <taxon>Bacteria</taxon>
        <taxon>Pseudomonadati</taxon>
        <taxon>Pseudomonadota</taxon>
        <taxon>Gammaproteobacteria</taxon>
        <taxon>Lysobacterales</taxon>
        <taxon>Lysobacteraceae</taxon>
        <taxon>Lysobacter</taxon>
    </lineage>
</organism>
<dbReference type="GO" id="GO:0016853">
    <property type="term" value="F:isomerase activity"/>
    <property type="evidence" value="ECO:0007669"/>
    <property type="project" value="UniProtKB-KW"/>
</dbReference>
<evidence type="ECO:0000256" key="3">
    <source>
        <dbReference type="ARBA" id="ARBA00012572"/>
    </source>
</evidence>
<dbReference type="EC" id="5.3.1.24" evidence="3 9"/>
<proteinExistence type="inferred from homology"/>
<gene>
    <name evidence="9" type="primary">trpF</name>
    <name evidence="10" type="ORF">H8L67_00280</name>
</gene>
<accession>A0ABX8WPW5</accession>
<dbReference type="EMBL" id="CP080544">
    <property type="protein sequence ID" value="QYR52999.1"/>
    <property type="molecule type" value="Genomic_DNA"/>
</dbReference>
<evidence type="ECO:0000256" key="7">
    <source>
        <dbReference type="ARBA" id="ARBA00023141"/>
    </source>
</evidence>
<evidence type="ECO:0000256" key="1">
    <source>
        <dbReference type="ARBA" id="ARBA00001164"/>
    </source>
</evidence>
<dbReference type="CDD" id="cd00405">
    <property type="entry name" value="PRAI"/>
    <property type="match status" value="1"/>
</dbReference>
<dbReference type="RefSeq" id="WP_220379818.1">
    <property type="nucleotide sequence ID" value="NZ_CP080544.1"/>
</dbReference>
<evidence type="ECO:0000256" key="4">
    <source>
        <dbReference type="ARBA" id="ARBA00022272"/>
    </source>
</evidence>
<evidence type="ECO:0000256" key="2">
    <source>
        <dbReference type="ARBA" id="ARBA00004664"/>
    </source>
</evidence>
<evidence type="ECO:0000313" key="10">
    <source>
        <dbReference type="EMBL" id="QYR52999.1"/>
    </source>
</evidence>
<comment type="similarity">
    <text evidence="9">Belongs to the TrpF family.</text>
</comment>
<protein>
    <recommendedName>
        <fullName evidence="4 9">N-(5'-phosphoribosyl)anthranilate isomerase</fullName>
        <shortName evidence="9">PRAI</shortName>
        <ecNumber evidence="3 9">5.3.1.24</ecNumber>
    </recommendedName>
</protein>
<dbReference type="Gene3D" id="3.20.20.70">
    <property type="entry name" value="Aldolase class I"/>
    <property type="match status" value="1"/>
</dbReference>
<dbReference type="PANTHER" id="PTHR42894:SF1">
    <property type="entry name" value="N-(5'-PHOSPHORIBOSYL)ANTHRANILATE ISOMERASE"/>
    <property type="match status" value="1"/>
</dbReference>
<evidence type="ECO:0000256" key="9">
    <source>
        <dbReference type="HAMAP-Rule" id="MF_00135"/>
    </source>
</evidence>
<dbReference type="PANTHER" id="PTHR42894">
    <property type="entry name" value="N-(5'-PHOSPHORIBOSYL)ANTHRANILATE ISOMERASE"/>
    <property type="match status" value="1"/>
</dbReference>
<dbReference type="InterPro" id="IPR044643">
    <property type="entry name" value="TrpF_fam"/>
</dbReference>
<dbReference type="HAMAP" id="MF_00135">
    <property type="entry name" value="PRAI"/>
    <property type="match status" value="1"/>
</dbReference>
<evidence type="ECO:0000256" key="6">
    <source>
        <dbReference type="ARBA" id="ARBA00022822"/>
    </source>
</evidence>
<dbReference type="Proteomes" id="UP000824755">
    <property type="component" value="Chromosome"/>
</dbReference>
<evidence type="ECO:0000256" key="8">
    <source>
        <dbReference type="ARBA" id="ARBA00023235"/>
    </source>
</evidence>
<sequence>MSRMRAKVCGLTRAEDVAVARSAGADLIGFVHYPQSPRHCDALTTLAPLAGSAGVLVMVAEQPDDILQQLRQLPLTRVQPYLPDACRADGVRALQAAGYEVLLPWPDVPDQAPIPADLYIWETARAQTGVHGGSGQAHAAAHPPPGPHLLAGGMDADAIASRVAQLPTEALKHLAGFDAASRLESSPGIKDAHRLNQFVSKVHDYAL</sequence>
<name>A0ABX8WPW5_9GAMM</name>
<dbReference type="InterPro" id="IPR001240">
    <property type="entry name" value="PRAI_dom"/>
</dbReference>
<comment type="pathway">
    <text evidence="2 9">Amino-acid biosynthesis; L-tryptophan biosynthesis; L-tryptophan from chorismate: step 3/5.</text>
</comment>
<dbReference type="InterPro" id="IPR011060">
    <property type="entry name" value="RibuloseP-bd_barrel"/>
</dbReference>
<dbReference type="SUPFAM" id="SSF51366">
    <property type="entry name" value="Ribulose-phoshate binding barrel"/>
    <property type="match status" value="1"/>
</dbReference>
<evidence type="ECO:0000313" key="11">
    <source>
        <dbReference type="Proteomes" id="UP000824755"/>
    </source>
</evidence>
<evidence type="ECO:0000256" key="5">
    <source>
        <dbReference type="ARBA" id="ARBA00022605"/>
    </source>
</evidence>
<keyword evidence="11" id="KW-1185">Reference proteome</keyword>
<dbReference type="InterPro" id="IPR013785">
    <property type="entry name" value="Aldolase_TIM"/>
</dbReference>
<reference evidence="10 11" key="1">
    <citation type="submission" date="2021-08" db="EMBL/GenBank/DDBJ databases">
        <title>Lysobacter sp. strain CJ11 Genome sequencing and assembly.</title>
        <authorList>
            <person name="Kim I."/>
        </authorList>
    </citation>
    <scope>NUCLEOTIDE SEQUENCE [LARGE SCALE GENOMIC DNA]</scope>
    <source>
        <strain evidence="10 11">CJ11</strain>
    </source>
</reference>
<keyword evidence="8 9" id="KW-0413">Isomerase</keyword>
<keyword evidence="5 9" id="KW-0028">Amino-acid biosynthesis</keyword>
<comment type="catalytic activity">
    <reaction evidence="1 9">
        <text>N-(5-phospho-beta-D-ribosyl)anthranilate = 1-(2-carboxyphenylamino)-1-deoxy-D-ribulose 5-phosphate</text>
        <dbReference type="Rhea" id="RHEA:21540"/>
        <dbReference type="ChEBI" id="CHEBI:18277"/>
        <dbReference type="ChEBI" id="CHEBI:58613"/>
        <dbReference type="EC" id="5.3.1.24"/>
    </reaction>
</comment>
<keyword evidence="7 9" id="KW-0057">Aromatic amino acid biosynthesis</keyword>